<dbReference type="OrthoDB" id="507073at2"/>
<dbReference type="EMBL" id="JHEG04000001">
    <property type="protein sequence ID" value="KAF3887618.1"/>
    <property type="molecule type" value="Genomic_DNA"/>
</dbReference>
<evidence type="ECO:0000313" key="2">
    <source>
        <dbReference type="Proteomes" id="UP000029738"/>
    </source>
</evidence>
<protein>
    <submittedName>
        <fullName evidence="1">Uncharacterized protein</fullName>
    </submittedName>
</protein>
<sequence>MHEFTGCYYSQSTAITAWVKSKMYYVAFFLDYRPLVGESLGVFLNNDFSDVWLNQRGQQHSRLLSIEQIPLLEDAYPPRHCYPQPWYVHGSSYCTNVTDKWPDLPLLNGTSLKRVDILFDWFANSFSWAFFPWGGRGFCFSFAFVSRNNNLRDRFIDTVSHVVNTQSISAAMPNTNYLVSSYDIKTNVSSYVQALVFVIKKPGERLLTVYNCDDNLPWLVTDRYYNNPEFELTDDENNDVREVKFLEFLTNETNLPLELRRRRVGVIQPVSRAVFGTMSETFLSSEAETLIAVPQSTNLEKLQKILEKTEANSFINCDLKYLENIFCATEWFYGIGRDFGDDRYSIFITKNNALINKFEKFEADDEFCLISYF</sequence>
<evidence type="ECO:0000313" key="1">
    <source>
        <dbReference type="EMBL" id="KAF3887618.1"/>
    </source>
</evidence>
<comment type="caution">
    <text evidence="1">The sequence shown here is derived from an EMBL/GenBank/DDBJ whole genome shotgun (WGS) entry which is preliminary data.</text>
</comment>
<reference evidence="1" key="2">
    <citation type="submission" date="2019-11" db="EMBL/GenBank/DDBJ databases">
        <title>Improved Assembly of Tolypothrix boutellei genome.</title>
        <authorList>
            <person name="Sarangi A.N."/>
            <person name="Mukherjee M."/>
            <person name="Ghosh S."/>
            <person name="Singh D."/>
            <person name="Das A."/>
            <person name="Kant S."/>
            <person name="Prusty A."/>
            <person name="Tripathy S."/>
        </authorList>
    </citation>
    <scope>NUCLEOTIDE SEQUENCE</scope>
    <source>
        <strain evidence="1">VB521301</strain>
    </source>
</reference>
<dbReference type="Proteomes" id="UP000029738">
    <property type="component" value="Unassembled WGS sequence"/>
</dbReference>
<gene>
    <name evidence="1" type="ORF">DA73_0400020610</name>
</gene>
<keyword evidence="2" id="KW-1185">Reference proteome</keyword>
<dbReference type="AlphaFoldDB" id="A0A8S9T6B9"/>
<reference evidence="1" key="1">
    <citation type="journal article" date="2015" name="Genome Announc.">
        <title>Draft Genome Sequence of Tolypothrix boutellei Strain VB521301.</title>
        <authorList>
            <person name="Chandrababunaidu M.M."/>
            <person name="Singh D."/>
            <person name="Sen D."/>
            <person name="Bhan S."/>
            <person name="Das S."/>
            <person name="Gupta A."/>
            <person name="Adhikary S.P."/>
            <person name="Tripathy S."/>
        </authorList>
    </citation>
    <scope>NUCLEOTIDE SEQUENCE</scope>
    <source>
        <strain evidence="1">VB521301</strain>
    </source>
</reference>
<dbReference type="RefSeq" id="WP_137986141.1">
    <property type="nucleotide sequence ID" value="NZ_JHEG04000001.1"/>
</dbReference>
<proteinExistence type="predicted"/>
<organism evidence="1 2">
    <name type="scientific">Tolypothrix bouteillei VB521301</name>
    <dbReference type="NCBI Taxonomy" id="1479485"/>
    <lineage>
        <taxon>Bacteria</taxon>
        <taxon>Bacillati</taxon>
        <taxon>Cyanobacteriota</taxon>
        <taxon>Cyanophyceae</taxon>
        <taxon>Nostocales</taxon>
        <taxon>Tolypothrichaceae</taxon>
        <taxon>Tolypothrix</taxon>
    </lineage>
</organism>
<name>A0A8S9T6B9_9CYAN</name>
<accession>A0A8S9T6B9</accession>